<protein>
    <submittedName>
        <fullName evidence="1">Uncharacterized protein</fullName>
    </submittedName>
</protein>
<dbReference type="PROSITE" id="PS51257">
    <property type="entry name" value="PROKAR_LIPOPROTEIN"/>
    <property type="match status" value="1"/>
</dbReference>
<proteinExistence type="predicted"/>
<evidence type="ECO:0000313" key="2">
    <source>
        <dbReference type="Proteomes" id="UP000586119"/>
    </source>
</evidence>
<evidence type="ECO:0000313" key="1">
    <source>
        <dbReference type="EMBL" id="NYS62604.1"/>
    </source>
</evidence>
<dbReference type="EMBL" id="JACCDF010000029">
    <property type="protein sequence ID" value="NYS62604.1"/>
    <property type="molecule type" value="Genomic_DNA"/>
</dbReference>
<reference evidence="1 2" key="1">
    <citation type="journal article" date="2015" name="Int. J. Syst. Evol. Microbiol.">
        <title>Halomonas salicampi sp. nov., a halotolerant and alkalitolerant bacterium isolated from a saltern soil.</title>
        <authorList>
            <person name="Lee J.C."/>
            <person name="Kim Y.S."/>
            <person name="Yun B.S."/>
            <person name="Whang K.S."/>
        </authorList>
    </citation>
    <scope>NUCLEOTIDE SEQUENCE [LARGE SCALE GENOMIC DNA]</scope>
    <source>
        <strain evidence="1 2">BH103</strain>
    </source>
</reference>
<dbReference type="AlphaFoldDB" id="A0A7Z0RWF7"/>
<sequence length="53" mass="5168">MNKAVKGLGSGGHWLGAGIGFSGCPQTENIPQSGNGFAGQFGVQVTGQSGAGF</sequence>
<comment type="caution">
    <text evidence="1">The sequence shown here is derived from an EMBL/GenBank/DDBJ whole genome shotgun (WGS) entry which is preliminary data.</text>
</comment>
<gene>
    <name evidence="1" type="ORF">HZS81_17765</name>
</gene>
<accession>A0A7Z0RWF7</accession>
<dbReference type="RefSeq" id="WP_179931858.1">
    <property type="nucleotide sequence ID" value="NZ_JACCDF010000029.1"/>
</dbReference>
<organism evidence="1 2">
    <name type="scientific">Vreelandella salicampi</name>
    <dbReference type="NCBI Taxonomy" id="1449798"/>
    <lineage>
        <taxon>Bacteria</taxon>
        <taxon>Pseudomonadati</taxon>
        <taxon>Pseudomonadota</taxon>
        <taxon>Gammaproteobacteria</taxon>
        <taxon>Oceanospirillales</taxon>
        <taxon>Halomonadaceae</taxon>
        <taxon>Vreelandella</taxon>
    </lineage>
</organism>
<dbReference type="Proteomes" id="UP000586119">
    <property type="component" value="Unassembled WGS sequence"/>
</dbReference>
<name>A0A7Z0RWF7_9GAMM</name>
<keyword evidence="2" id="KW-1185">Reference proteome</keyword>